<dbReference type="InterPro" id="IPR003594">
    <property type="entry name" value="HATPase_dom"/>
</dbReference>
<dbReference type="InParanoid" id="A0LLJ7"/>
<dbReference type="GO" id="GO:0000155">
    <property type="term" value="F:phosphorelay sensor kinase activity"/>
    <property type="evidence" value="ECO:0007669"/>
    <property type="project" value="InterPro"/>
</dbReference>
<proteinExistence type="predicted"/>
<comment type="catalytic activity">
    <reaction evidence="1">
        <text>ATP + protein L-histidine = ADP + protein N-phospho-L-histidine.</text>
        <dbReference type="EC" id="2.7.13.3"/>
    </reaction>
</comment>
<evidence type="ECO:0000256" key="7">
    <source>
        <dbReference type="ARBA" id="ARBA00023012"/>
    </source>
</evidence>
<comment type="subcellular location">
    <subcellularLocation>
        <location evidence="2">Membrane</location>
    </subcellularLocation>
</comment>
<dbReference type="eggNOG" id="COG5002">
    <property type="taxonomic scope" value="Bacteria"/>
</dbReference>
<evidence type="ECO:0000256" key="4">
    <source>
        <dbReference type="ARBA" id="ARBA00022553"/>
    </source>
</evidence>
<dbReference type="Proteomes" id="UP000001784">
    <property type="component" value="Chromosome"/>
</dbReference>
<keyword evidence="4" id="KW-0597">Phosphoprotein</keyword>
<dbReference type="Gene3D" id="6.10.340.10">
    <property type="match status" value="1"/>
</dbReference>
<dbReference type="InterPro" id="IPR004358">
    <property type="entry name" value="Sig_transdc_His_kin-like_C"/>
</dbReference>
<dbReference type="SMART" id="SM00304">
    <property type="entry name" value="HAMP"/>
    <property type="match status" value="1"/>
</dbReference>
<dbReference type="CDD" id="cd06225">
    <property type="entry name" value="HAMP"/>
    <property type="match status" value="1"/>
</dbReference>
<evidence type="ECO:0000256" key="2">
    <source>
        <dbReference type="ARBA" id="ARBA00004370"/>
    </source>
</evidence>
<dbReference type="RefSeq" id="WP_011699466.1">
    <property type="nucleotide sequence ID" value="NC_008554.1"/>
</dbReference>
<dbReference type="InterPro" id="IPR013656">
    <property type="entry name" value="PAS_4"/>
</dbReference>
<evidence type="ECO:0000259" key="10">
    <source>
        <dbReference type="PROSITE" id="PS50885"/>
    </source>
</evidence>
<dbReference type="EMBL" id="CP000478">
    <property type="protein sequence ID" value="ABK18299.1"/>
    <property type="molecule type" value="Genomic_DNA"/>
</dbReference>
<dbReference type="SUPFAM" id="SSF158472">
    <property type="entry name" value="HAMP domain-like"/>
    <property type="match status" value="1"/>
</dbReference>
<keyword evidence="12" id="KW-1185">Reference proteome</keyword>
<dbReference type="Gene3D" id="3.30.450.20">
    <property type="entry name" value="PAS domain"/>
    <property type="match status" value="1"/>
</dbReference>
<dbReference type="PANTHER" id="PTHR43711:SF1">
    <property type="entry name" value="HISTIDINE KINASE 1"/>
    <property type="match status" value="1"/>
</dbReference>
<dbReference type="InterPro" id="IPR036097">
    <property type="entry name" value="HisK_dim/P_sf"/>
</dbReference>
<dbReference type="FunCoup" id="A0LLJ7">
    <property type="interactions" value="606"/>
</dbReference>
<feature type="domain" description="HAMP" evidence="10">
    <location>
        <begin position="203"/>
        <end position="253"/>
    </location>
</feature>
<dbReference type="SUPFAM" id="SSF55785">
    <property type="entry name" value="PYP-like sensor domain (PAS domain)"/>
    <property type="match status" value="1"/>
</dbReference>
<dbReference type="Gene3D" id="1.10.287.130">
    <property type="match status" value="1"/>
</dbReference>
<dbReference type="SMART" id="SM00388">
    <property type="entry name" value="HisKA"/>
    <property type="match status" value="1"/>
</dbReference>
<dbReference type="CDD" id="cd00082">
    <property type="entry name" value="HisKA"/>
    <property type="match status" value="1"/>
</dbReference>
<name>A0LLJ7_SYNFM</name>
<dbReference type="InterPro" id="IPR003661">
    <property type="entry name" value="HisK_dim/P_dom"/>
</dbReference>
<protein>
    <recommendedName>
        <fullName evidence="3">histidine kinase</fullName>
        <ecNumber evidence="3">2.7.13.3</ecNumber>
    </recommendedName>
</protein>
<dbReference type="InterPro" id="IPR050736">
    <property type="entry name" value="Sensor_HK_Regulatory"/>
</dbReference>
<keyword evidence="8" id="KW-1133">Transmembrane helix</keyword>
<dbReference type="PROSITE" id="PS50885">
    <property type="entry name" value="HAMP"/>
    <property type="match status" value="1"/>
</dbReference>
<dbReference type="SMART" id="SM00387">
    <property type="entry name" value="HATPase_c"/>
    <property type="match status" value="1"/>
</dbReference>
<keyword evidence="7" id="KW-0902">Two-component regulatory system</keyword>
<evidence type="ECO:0000256" key="3">
    <source>
        <dbReference type="ARBA" id="ARBA00012438"/>
    </source>
</evidence>
<reference evidence="11 12" key="1">
    <citation type="submission" date="2006-10" db="EMBL/GenBank/DDBJ databases">
        <title>Complete sequence of Syntrophobacter fumaroxidans MPOB.</title>
        <authorList>
            <consortium name="US DOE Joint Genome Institute"/>
            <person name="Copeland A."/>
            <person name="Lucas S."/>
            <person name="Lapidus A."/>
            <person name="Barry K."/>
            <person name="Detter J.C."/>
            <person name="Glavina del Rio T."/>
            <person name="Hammon N."/>
            <person name="Israni S."/>
            <person name="Pitluck S."/>
            <person name="Goltsman E.G."/>
            <person name="Martinez M."/>
            <person name="Schmutz J."/>
            <person name="Larimer F."/>
            <person name="Land M."/>
            <person name="Hauser L."/>
            <person name="Kyrpides N."/>
            <person name="Kim E."/>
            <person name="Boone D.R."/>
            <person name="Brockman F."/>
            <person name="Culley D."/>
            <person name="Ferry J."/>
            <person name="Gunsalus R."/>
            <person name="McInerney M.J."/>
            <person name="Morrison M."/>
            <person name="Plugge C."/>
            <person name="Rohlin L."/>
            <person name="Scholten J."/>
            <person name="Sieber J."/>
            <person name="Stams A.J.M."/>
            <person name="Worm P."/>
            <person name="Henstra A.M."/>
            <person name="Richardson P."/>
        </authorList>
    </citation>
    <scope>NUCLEOTIDE SEQUENCE [LARGE SCALE GENOMIC DNA]</scope>
    <source>
        <strain evidence="12">DSM 10017 / MPOB</strain>
    </source>
</reference>
<dbReference type="Pfam" id="PF08448">
    <property type="entry name" value="PAS_4"/>
    <property type="match status" value="1"/>
</dbReference>
<evidence type="ECO:0000313" key="12">
    <source>
        <dbReference type="Proteomes" id="UP000001784"/>
    </source>
</evidence>
<dbReference type="SUPFAM" id="SSF55874">
    <property type="entry name" value="ATPase domain of HSP90 chaperone/DNA topoisomerase II/histidine kinase"/>
    <property type="match status" value="1"/>
</dbReference>
<evidence type="ECO:0000256" key="8">
    <source>
        <dbReference type="SAM" id="Phobius"/>
    </source>
</evidence>
<dbReference type="KEGG" id="sfu:Sfum_2621"/>
<dbReference type="InterPro" id="IPR035965">
    <property type="entry name" value="PAS-like_dom_sf"/>
</dbReference>
<feature type="transmembrane region" description="Helical" evidence="8">
    <location>
        <begin position="181"/>
        <end position="204"/>
    </location>
</feature>
<feature type="transmembrane region" description="Helical" evidence="8">
    <location>
        <begin position="6"/>
        <end position="26"/>
    </location>
</feature>
<dbReference type="CDD" id="cd00075">
    <property type="entry name" value="HATPase"/>
    <property type="match status" value="1"/>
</dbReference>
<evidence type="ECO:0000256" key="6">
    <source>
        <dbReference type="ARBA" id="ARBA00022777"/>
    </source>
</evidence>
<sequence precursor="true">MSLKLKLAIAFCGPLVILVIVGVMSVRTVTQSSRAVERIFRENYDSVDASLKMKGAVERLDRAAEFSLWGEGAEAGHESGALTAEFERNLRFQQGNITLAGEHELTERLTRLWETYRKDYEDFRRLPETDGERRDFYRNRLVPGSREIRDTVQRIADINLENMLSVDGQARRQADEANRTMFALVVSGVGLALLFIALIAPFVVRPITGLTRSVREIQRGNLDLLVKPRSKDEIGRLAAAFNEMASSLREYRRTDRARLLRTQRATQSALDTLSDAVAVCSPAGEVELANDTARRVFNLSPESTIESAGNEKIGELFARVRREMRAVRHQGYDSAIQVFREGEERFYLPGGIPILDEDHQLAGITLVLTDVTGVRRLDEVKSGLISTVSHELKTPLTSVRLAAHVLLSEKLGPLNPKQVEILVAAREDSDRLYQIIENLLDISRIETDRSKIRLSPVDTEQMVLQATDEMRSAYMDRKVTLVLDLPEDVPPVLAEAFYLESVFANLLSNALRHTPAGGRVTVSARRKGDAVQFSVEDTGSGIPAESLPHVFEKFYRGPGREERRDSGLGLAIAREIVEAHGGTIGVVSEPGKGARFTFTLSVADSPTQGI</sequence>
<feature type="domain" description="Histidine kinase" evidence="9">
    <location>
        <begin position="387"/>
        <end position="604"/>
    </location>
</feature>
<dbReference type="PROSITE" id="PS50109">
    <property type="entry name" value="HIS_KIN"/>
    <property type="match status" value="1"/>
</dbReference>
<keyword evidence="8" id="KW-0812">Transmembrane</keyword>
<evidence type="ECO:0000256" key="1">
    <source>
        <dbReference type="ARBA" id="ARBA00000085"/>
    </source>
</evidence>
<accession>A0LLJ7</accession>
<evidence type="ECO:0000259" key="9">
    <source>
        <dbReference type="PROSITE" id="PS50109"/>
    </source>
</evidence>
<keyword evidence="6 11" id="KW-0418">Kinase</keyword>
<dbReference type="GO" id="GO:0016020">
    <property type="term" value="C:membrane"/>
    <property type="evidence" value="ECO:0007669"/>
    <property type="project" value="UniProtKB-SubCell"/>
</dbReference>
<dbReference type="Pfam" id="PF02518">
    <property type="entry name" value="HATPase_c"/>
    <property type="match status" value="1"/>
</dbReference>
<dbReference type="HOGENOM" id="CLU_000445_89_2_7"/>
<dbReference type="FunFam" id="3.30.565.10:FF:000006">
    <property type="entry name" value="Sensor histidine kinase WalK"/>
    <property type="match status" value="1"/>
</dbReference>
<evidence type="ECO:0000256" key="5">
    <source>
        <dbReference type="ARBA" id="ARBA00022679"/>
    </source>
</evidence>
<dbReference type="SUPFAM" id="SSF47384">
    <property type="entry name" value="Homodimeric domain of signal transducing histidine kinase"/>
    <property type="match status" value="1"/>
</dbReference>
<dbReference type="Gene3D" id="3.30.565.10">
    <property type="entry name" value="Histidine kinase-like ATPase, C-terminal domain"/>
    <property type="match status" value="1"/>
</dbReference>
<dbReference type="InterPro" id="IPR005467">
    <property type="entry name" value="His_kinase_dom"/>
</dbReference>
<dbReference type="STRING" id="335543.Sfum_2621"/>
<dbReference type="PANTHER" id="PTHR43711">
    <property type="entry name" value="TWO-COMPONENT HISTIDINE KINASE"/>
    <property type="match status" value="1"/>
</dbReference>
<dbReference type="InterPro" id="IPR036890">
    <property type="entry name" value="HATPase_C_sf"/>
</dbReference>
<evidence type="ECO:0000313" key="11">
    <source>
        <dbReference type="EMBL" id="ABK18299.1"/>
    </source>
</evidence>
<dbReference type="PRINTS" id="PR00344">
    <property type="entry name" value="BCTRLSENSOR"/>
</dbReference>
<dbReference type="AlphaFoldDB" id="A0LLJ7"/>
<keyword evidence="5" id="KW-0808">Transferase</keyword>
<dbReference type="Pfam" id="PF00512">
    <property type="entry name" value="HisKA"/>
    <property type="match status" value="1"/>
</dbReference>
<dbReference type="EC" id="2.7.13.3" evidence="3"/>
<keyword evidence="8" id="KW-0472">Membrane</keyword>
<dbReference type="InterPro" id="IPR003660">
    <property type="entry name" value="HAMP_dom"/>
</dbReference>
<organism evidence="11 12">
    <name type="scientific">Syntrophobacter fumaroxidans (strain DSM 10017 / MPOB)</name>
    <dbReference type="NCBI Taxonomy" id="335543"/>
    <lineage>
        <taxon>Bacteria</taxon>
        <taxon>Pseudomonadati</taxon>
        <taxon>Thermodesulfobacteriota</taxon>
        <taxon>Syntrophobacteria</taxon>
        <taxon>Syntrophobacterales</taxon>
        <taxon>Syntrophobacteraceae</taxon>
        <taxon>Syntrophobacter</taxon>
    </lineage>
</organism>
<gene>
    <name evidence="11" type="ordered locus">Sfum_2621</name>
</gene>
<dbReference type="Pfam" id="PF00672">
    <property type="entry name" value="HAMP"/>
    <property type="match status" value="1"/>
</dbReference>